<evidence type="ECO:0000259" key="4">
    <source>
        <dbReference type="Pfam" id="PF01048"/>
    </source>
</evidence>
<dbReference type="PANTHER" id="PTHR43691">
    <property type="entry name" value="URIDINE PHOSPHORYLASE"/>
    <property type="match status" value="1"/>
</dbReference>
<dbReference type="PANTHER" id="PTHR43691:SF11">
    <property type="entry name" value="FI09636P-RELATED"/>
    <property type="match status" value="1"/>
</dbReference>
<dbReference type="Proteomes" id="UP001501563">
    <property type="component" value="Unassembled WGS sequence"/>
</dbReference>
<sequence length="279" mass="30251">MSTAGTPLDTAIRLPCTRVDADHARMAFPNHPGKHALPSLFQPRDTLRHALRQQVVPDAVVMMYSARLRREVLERYESRRFEAFFGEFHVVEVGSKQVGLLSGFGIGGPAAASVLEEAIAAGVRRVVSIGGAGGLCVGQVPGDVVVCDRAVRDEGVSHHYLEPDRYVRPHEELTVELIDMLEKRGSRVQVGGTWTTDAVYRETRQEVLAYRAEGVLTVEMEAASLAAVAQYRGIAFATGFVVMDSLAEEAWEPKGLADAAAYEALNDLFDSAVAVLVAC</sequence>
<dbReference type="EC" id="2.4.2.3" evidence="1"/>
<gene>
    <name evidence="5" type="ORF">GCM10022207_74750</name>
</gene>
<evidence type="ECO:0000256" key="1">
    <source>
        <dbReference type="ARBA" id="ARBA00011888"/>
    </source>
</evidence>
<dbReference type="InterPro" id="IPR035994">
    <property type="entry name" value="Nucleoside_phosphorylase_sf"/>
</dbReference>
<dbReference type="CDD" id="cd09007">
    <property type="entry name" value="NP-I_spr0068"/>
    <property type="match status" value="1"/>
</dbReference>
<protein>
    <recommendedName>
        <fullName evidence="2">Uridine phosphorylase</fullName>
        <ecNumber evidence="1">2.4.2.3</ecNumber>
    </recommendedName>
</protein>
<proteinExistence type="predicted"/>
<dbReference type="Gene3D" id="3.40.50.1580">
    <property type="entry name" value="Nucleoside phosphorylase domain"/>
    <property type="match status" value="1"/>
</dbReference>
<evidence type="ECO:0000313" key="6">
    <source>
        <dbReference type="Proteomes" id="UP001501563"/>
    </source>
</evidence>
<comment type="caution">
    <text evidence="5">The sequence shown here is derived from an EMBL/GenBank/DDBJ whole genome shotgun (WGS) entry which is preliminary data.</text>
</comment>
<dbReference type="Pfam" id="PF01048">
    <property type="entry name" value="PNP_UDP_1"/>
    <property type="match status" value="1"/>
</dbReference>
<dbReference type="SUPFAM" id="SSF53167">
    <property type="entry name" value="Purine and uridine phosphorylases"/>
    <property type="match status" value="1"/>
</dbReference>
<name>A0ABP7LAZ0_9ACTN</name>
<feature type="domain" description="Nucleoside phosphorylase" evidence="4">
    <location>
        <begin position="76"/>
        <end position="254"/>
    </location>
</feature>
<reference evidence="6" key="1">
    <citation type="journal article" date="2019" name="Int. J. Syst. Evol. Microbiol.">
        <title>The Global Catalogue of Microorganisms (GCM) 10K type strain sequencing project: providing services to taxonomists for standard genome sequencing and annotation.</title>
        <authorList>
            <consortium name="The Broad Institute Genomics Platform"/>
            <consortium name="The Broad Institute Genome Sequencing Center for Infectious Disease"/>
            <person name="Wu L."/>
            <person name="Ma J."/>
        </authorList>
    </citation>
    <scope>NUCLEOTIDE SEQUENCE [LARGE SCALE GENOMIC DNA]</scope>
    <source>
        <strain evidence="6">JCM 16578</strain>
    </source>
</reference>
<dbReference type="InterPro" id="IPR000845">
    <property type="entry name" value="Nucleoside_phosphorylase_d"/>
</dbReference>
<comment type="catalytic activity">
    <reaction evidence="3">
        <text>uridine + phosphate = alpha-D-ribose 1-phosphate + uracil</text>
        <dbReference type="Rhea" id="RHEA:24388"/>
        <dbReference type="ChEBI" id="CHEBI:16704"/>
        <dbReference type="ChEBI" id="CHEBI:17568"/>
        <dbReference type="ChEBI" id="CHEBI:43474"/>
        <dbReference type="ChEBI" id="CHEBI:57720"/>
        <dbReference type="EC" id="2.4.2.3"/>
    </reaction>
</comment>
<evidence type="ECO:0000313" key="5">
    <source>
        <dbReference type="EMBL" id="GAA3895599.1"/>
    </source>
</evidence>
<organism evidence="5 6">
    <name type="scientific">Streptomyces lannensis</name>
    <dbReference type="NCBI Taxonomy" id="766498"/>
    <lineage>
        <taxon>Bacteria</taxon>
        <taxon>Bacillati</taxon>
        <taxon>Actinomycetota</taxon>
        <taxon>Actinomycetes</taxon>
        <taxon>Kitasatosporales</taxon>
        <taxon>Streptomycetaceae</taxon>
        <taxon>Streptomyces</taxon>
    </lineage>
</organism>
<evidence type="ECO:0000256" key="3">
    <source>
        <dbReference type="ARBA" id="ARBA00048447"/>
    </source>
</evidence>
<evidence type="ECO:0000256" key="2">
    <source>
        <dbReference type="ARBA" id="ARBA00021980"/>
    </source>
</evidence>
<keyword evidence="6" id="KW-1185">Reference proteome</keyword>
<dbReference type="EMBL" id="BAAAZA010000034">
    <property type="protein sequence ID" value="GAA3895599.1"/>
    <property type="molecule type" value="Genomic_DNA"/>
</dbReference>
<accession>A0ABP7LAZ0</accession>